<gene>
    <name evidence="2" type="ORF">ACETWP_05820</name>
</gene>
<feature type="compositionally biased region" description="Basic and acidic residues" evidence="1">
    <location>
        <begin position="413"/>
        <end position="423"/>
    </location>
</feature>
<organism evidence="2 3">
    <name type="scientific">Arthrobacter halodurans</name>
    <dbReference type="NCBI Taxonomy" id="516699"/>
    <lineage>
        <taxon>Bacteria</taxon>
        <taxon>Bacillati</taxon>
        <taxon>Actinomycetota</taxon>
        <taxon>Actinomycetes</taxon>
        <taxon>Micrococcales</taxon>
        <taxon>Micrococcaceae</taxon>
        <taxon>Arthrobacter</taxon>
    </lineage>
</organism>
<evidence type="ECO:0000256" key="1">
    <source>
        <dbReference type="SAM" id="MobiDB-lite"/>
    </source>
</evidence>
<evidence type="ECO:0000313" key="3">
    <source>
        <dbReference type="Proteomes" id="UP001575652"/>
    </source>
</evidence>
<proteinExistence type="predicted"/>
<dbReference type="Gene3D" id="3.40.50.2000">
    <property type="entry name" value="Glycogen Phosphorylase B"/>
    <property type="match status" value="1"/>
</dbReference>
<evidence type="ECO:0000313" key="2">
    <source>
        <dbReference type="EMBL" id="MFB0834101.1"/>
    </source>
</evidence>
<dbReference type="SUPFAM" id="SSF53756">
    <property type="entry name" value="UDP-Glycosyltransferase/glycogen phosphorylase"/>
    <property type="match status" value="1"/>
</dbReference>
<dbReference type="Proteomes" id="UP001575652">
    <property type="component" value="Unassembled WGS sequence"/>
</dbReference>
<dbReference type="PANTHER" id="PTHR21015:SF28">
    <property type="entry name" value="SLL1722 PROTEIN"/>
    <property type="match status" value="1"/>
</dbReference>
<dbReference type="EMBL" id="JBHDLJ010000003">
    <property type="protein sequence ID" value="MFB0834101.1"/>
    <property type="molecule type" value="Genomic_DNA"/>
</dbReference>
<name>A0ABV4UMC1_9MICC</name>
<feature type="region of interest" description="Disordered" evidence="1">
    <location>
        <begin position="404"/>
        <end position="423"/>
    </location>
</feature>
<accession>A0ABV4UMC1</accession>
<comment type="caution">
    <text evidence="2">The sequence shown here is derived from an EMBL/GenBank/DDBJ whole genome shotgun (WGS) entry which is preliminary data.</text>
</comment>
<reference evidence="2 3" key="1">
    <citation type="submission" date="2024-09" db="EMBL/GenBank/DDBJ databases">
        <authorList>
            <person name="Salinas-Garcia M.A."/>
            <person name="Prieme A."/>
        </authorList>
    </citation>
    <scope>NUCLEOTIDE SEQUENCE [LARGE SCALE GENOMIC DNA]</scope>
    <source>
        <strain evidence="2 3">DSM 21081</strain>
    </source>
</reference>
<dbReference type="PANTHER" id="PTHR21015">
    <property type="entry name" value="UDP-N-ACETYLGLUCOSAMINE--N-ACETYLMURAMYL-(PENTAPEPTIDE) PYROPHOSPHORYL-UNDECAPRENOL N-ACETYLGLUCOSAMINE TRANSFERASE 1"/>
    <property type="match status" value="1"/>
</dbReference>
<protein>
    <submittedName>
        <fullName evidence="2">Glycosyltransferase family protein</fullName>
    </submittedName>
</protein>
<sequence length="423" mass="43799">MALYSHDSVGLGHTRRNLAIAHALSTALPALTGRRVSGLLVTGERTATSYPAPEGWDWVVMPGIHKRDGRYAPRTLNVGMDRLMGVRSSVVDGVLGSFRPHLAVVDRHAFGVDGELAGPLANLRRDNPDCRLVLGLREVLDAPCSAAAEWGRVGVERVAEAFDELWVYGDAGVHDPVAGGEIPGALADRVRFTGYLSAGRHCAEPAGDMARPYLLTMAGGGSDGYAMTRAAAAARVPAGHRHLVVTGPQMPAELREKVRAAAAPGTRVLASVPDGLAYIRSAAAVVVMGGYNTVCEVLGSAAPALVVPRVAPRTEQLIRGRSLEARGAVRVLHPDLLCAEAIGDWFSDVVRAARPGAGPPTAGPSAGPPAGQLAARGTLALDGLSELAGHAARLVGAAAAPTSARFPAPAAGPHREEYSHAAV</sequence>
<keyword evidence="3" id="KW-1185">Reference proteome</keyword>
<dbReference type="RefSeq" id="WP_373971267.1">
    <property type="nucleotide sequence ID" value="NZ_JBHDLJ010000003.1"/>
</dbReference>